<proteinExistence type="predicted"/>
<protein>
    <submittedName>
        <fullName evidence="2">Uncharacterized protein</fullName>
    </submittedName>
</protein>
<comment type="caution">
    <text evidence="2">The sequence shown here is derived from an EMBL/GenBank/DDBJ whole genome shotgun (WGS) entry which is preliminary data.</text>
</comment>
<organism evidence="2 3">
    <name type="scientific">Temnothorax longispinosus</name>
    <dbReference type="NCBI Taxonomy" id="300112"/>
    <lineage>
        <taxon>Eukaryota</taxon>
        <taxon>Metazoa</taxon>
        <taxon>Ecdysozoa</taxon>
        <taxon>Arthropoda</taxon>
        <taxon>Hexapoda</taxon>
        <taxon>Insecta</taxon>
        <taxon>Pterygota</taxon>
        <taxon>Neoptera</taxon>
        <taxon>Endopterygota</taxon>
        <taxon>Hymenoptera</taxon>
        <taxon>Apocrita</taxon>
        <taxon>Aculeata</taxon>
        <taxon>Formicoidea</taxon>
        <taxon>Formicidae</taxon>
        <taxon>Myrmicinae</taxon>
        <taxon>Temnothorax</taxon>
    </lineage>
</organism>
<evidence type="ECO:0000313" key="3">
    <source>
        <dbReference type="Proteomes" id="UP000310200"/>
    </source>
</evidence>
<reference evidence="2 3" key="1">
    <citation type="journal article" date="2019" name="Philos. Trans. R. Soc. Lond., B, Biol. Sci.">
        <title>Ant behaviour and brain gene expression of defending hosts depend on the ecological success of the intruding social parasite.</title>
        <authorList>
            <person name="Kaur R."/>
            <person name="Stoldt M."/>
            <person name="Jongepier E."/>
            <person name="Feldmeyer B."/>
            <person name="Menzel F."/>
            <person name="Bornberg-Bauer E."/>
            <person name="Foitzik S."/>
        </authorList>
    </citation>
    <scope>NUCLEOTIDE SEQUENCE [LARGE SCALE GENOMIC DNA]</scope>
    <source>
        <tissue evidence="2">Whole body</tissue>
    </source>
</reference>
<dbReference type="EMBL" id="QBLH01003227">
    <property type="protein sequence ID" value="TGZ42182.1"/>
    <property type="molecule type" value="Genomic_DNA"/>
</dbReference>
<feature type="region of interest" description="Disordered" evidence="1">
    <location>
        <begin position="470"/>
        <end position="491"/>
    </location>
</feature>
<evidence type="ECO:0000256" key="1">
    <source>
        <dbReference type="SAM" id="MobiDB-lite"/>
    </source>
</evidence>
<sequence>MAISRSNPMMQSTPHCWRFALAVLHYPGDETDETEVLLTTGEKFDNEITGFAALLRTRHGNVKPSTCRSTRKFLAGPAARKGGEERYSQYSYPREGGEGSGGNGCKEIPAEISDSRQFPIVLYSASFMFAEVNFGATAAMVTSSISRLLFPPVPPPYDRNLILLETNYPLFSIMAQILLSPLDPEIRIGCPRRDGRIRRRERIYSYPPHDPCISALAIRAPRNLHRYISPSPFVYDGEKYRAIPCFFSRARARGKAEAFRWWNLESPLTSRRARTKFRGRVKLGEEIFRNLRVLFYGCRFKWKKPYPCTVPLPLPVPASLPDSTLKNPLCRELPSGRSTESSTLNSVNPLPPVEKGSNALVTSPRRGNSSPVYPGLVSPVGCYPCENAAYNGRLNFTPDDYDEVLEIQNNKHAIRPKWVKSRAREVISNLGSLIFARNRNALSRTTSRSVNVLQFDPLEKSTHTLTNAAGAAHWSKHHPTSGSKSHLTKSGVFDDGTGKALDFAEGPATSRPQFPALSRRDATRCVVATYKTDTGNYNYIIRRYNVPQAPVNRAVSRTLLDLLQFNFRVHAKRSNEDPRRVNKSRATSLRHRFPIPTGNILFGSCFQLVSDFPVNKRAETQFRKADPSIAYRMADV</sequence>
<dbReference type="AlphaFoldDB" id="A0A4S2JZC5"/>
<gene>
    <name evidence="2" type="ORF">DBV15_05617</name>
</gene>
<accession>A0A4S2JZC5</accession>
<keyword evidence="3" id="KW-1185">Reference proteome</keyword>
<feature type="region of interest" description="Disordered" evidence="1">
    <location>
        <begin position="332"/>
        <end position="354"/>
    </location>
</feature>
<evidence type="ECO:0000313" key="2">
    <source>
        <dbReference type="EMBL" id="TGZ42182.1"/>
    </source>
</evidence>
<dbReference type="Proteomes" id="UP000310200">
    <property type="component" value="Unassembled WGS sequence"/>
</dbReference>
<feature type="compositionally biased region" description="Polar residues" evidence="1">
    <location>
        <begin position="336"/>
        <end position="348"/>
    </location>
</feature>
<name>A0A4S2JZC5_9HYME</name>
<feature type="region of interest" description="Disordered" evidence="1">
    <location>
        <begin position="78"/>
        <end position="103"/>
    </location>
</feature>